<comment type="caution">
    <text evidence="2">The sequence shown here is derived from an EMBL/GenBank/DDBJ whole genome shotgun (WGS) entry which is preliminary data.</text>
</comment>
<reference evidence="2 3" key="2">
    <citation type="submission" date="2021-08" db="EMBL/GenBank/DDBJ databases">
        <title>Massilia sp. R798.</title>
        <authorList>
            <person name="Baek J.H."/>
            <person name="Jung H.S."/>
            <person name="Kim K.R."/>
            <person name="Jeon C.O."/>
        </authorList>
    </citation>
    <scope>NUCLEOTIDE SEQUENCE [LARGE SCALE GENOMIC DNA]</scope>
    <source>
        <strain evidence="2 3">R798</strain>
    </source>
</reference>
<reference evidence="2 3" key="1">
    <citation type="submission" date="2021-01" db="EMBL/GenBank/DDBJ databases">
        <authorList>
            <person name="Ruan W."/>
            <person name="Khan S.A."/>
            <person name="Jeon C.O."/>
        </authorList>
    </citation>
    <scope>NUCLEOTIDE SEQUENCE [LARGE SCALE GENOMIC DNA]</scope>
    <source>
        <strain evidence="2 3">R798</strain>
    </source>
</reference>
<feature type="transmembrane region" description="Helical" evidence="1">
    <location>
        <begin position="89"/>
        <end position="105"/>
    </location>
</feature>
<accession>A0ABS7SN38</accession>
<keyword evidence="3" id="KW-1185">Reference proteome</keyword>
<evidence type="ECO:0000313" key="2">
    <source>
        <dbReference type="EMBL" id="MBZ2206565.1"/>
    </source>
</evidence>
<dbReference type="EMBL" id="JAFBIL020000002">
    <property type="protein sequence ID" value="MBZ2206565.1"/>
    <property type="molecule type" value="Genomic_DNA"/>
</dbReference>
<evidence type="ECO:0000313" key="3">
    <source>
        <dbReference type="Proteomes" id="UP000809349"/>
    </source>
</evidence>
<keyword evidence="1" id="KW-1133">Transmembrane helix</keyword>
<sequence length="146" mass="17378">MDTRDLATLLLLAFCGYLAYRLIRWLWPIYEQRKELTTFEMLDRAIMSPMEEQQRQATKYGSRSRTLTIHLVNLGLLLAWMYYAPASKLVFWSLFFYQGIGFFVLNRAGVPTASDLTGLNMNDRLWLRLFHAWLWPAYLMHKFLQK</sequence>
<feature type="transmembrane region" description="Helical" evidence="1">
    <location>
        <begin position="65"/>
        <end position="83"/>
    </location>
</feature>
<protein>
    <recommendedName>
        <fullName evidence="4">MAPEG family protein</fullName>
    </recommendedName>
</protein>
<dbReference type="Proteomes" id="UP000809349">
    <property type="component" value="Unassembled WGS sequence"/>
</dbReference>
<name>A0ABS7SN38_9BURK</name>
<keyword evidence="1" id="KW-0812">Transmembrane</keyword>
<evidence type="ECO:0008006" key="4">
    <source>
        <dbReference type="Google" id="ProtNLM"/>
    </source>
</evidence>
<dbReference type="RefSeq" id="WP_223466504.1">
    <property type="nucleotide sequence ID" value="NZ_JAFBIL020000002.1"/>
</dbReference>
<organism evidence="2 3">
    <name type="scientific">Massilia soli</name>
    <dbReference type="NCBI Taxonomy" id="2792854"/>
    <lineage>
        <taxon>Bacteria</taxon>
        <taxon>Pseudomonadati</taxon>
        <taxon>Pseudomonadota</taxon>
        <taxon>Betaproteobacteria</taxon>
        <taxon>Burkholderiales</taxon>
        <taxon>Oxalobacteraceae</taxon>
        <taxon>Telluria group</taxon>
        <taxon>Massilia</taxon>
    </lineage>
</organism>
<feature type="transmembrane region" description="Helical" evidence="1">
    <location>
        <begin position="6"/>
        <end position="23"/>
    </location>
</feature>
<gene>
    <name evidence="2" type="ORF">I4X03_004765</name>
</gene>
<evidence type="ECO:0000256" key="1">
    <source>
        <dbReference type="SAM" id="Phobius"/>
    </source>
</evidence>
<keyword evidence="1" id="KW-0472">Membrane</keyword>
<proteinExistence type="predicted"/>